<dbReference type="EMBL" id="CAJNOE010000061">
    <property type="protein sequence ID" value="CAF0838884.1"/>
    <property type="molecule type" value="Genomic_DNA"/>
</dbReference>
<feature type="compositionally biased region" description="Low complexity" evidence="1">
    <location>
        <begin position="1"/>
        <end position="35"/>
    </location>
</feature>
<evidence type="ECO:0000256" key="1">
    <source>
        <dbReference type="SAM" id="MobiDB-lite"/>
    </source>
</evidence>
<feature type="region of interest" description="Disordered" evidence="1">
    <location>
        <begin position="1"/>
        <end position="38"/>
    </location>
</feature>
<evidence type="ECO:0000313" key="2">
    <source>
        <dbReference type="EMBL" id="CAF0822010.1"/>
    </source>
</evidence>
<dbReference type="EMBL" id="CAJOAZ010004608">
    <property type="protein sequence ID" value="CAF4067446.1"/>
    <property type="molecule type" value="Genomic_DNA"/>
</dbReference>
<proteinExistence type="predicted"/>
<dbReference type="AlphaFoldDB" id="A0A813U0K8"/>
<dbReference type="InterPro" id="IPR032710">
    <property type="entry name" value="NTF2-like_dom_sf"/>
</dbReference>
<protein>
    <submittedName>
        <fullName evidence="2">Uncharacterized protein</fullName>
    </submittedName>
</protein>
<dbReference type="EMBL" id="CAJNOG010000039">
    <property type="protein sequence ID" value="CAF0822010.1"/>
    <property type="molecule type" value="Genomic_DNA"/>
</dbReference>
<dbReference type="EMBL" id="CAJOBB010007600">
    <property type="protein sequence ID" value="CAF4190422.1"/>
    <property type="molecule type" value="Genomic_DNA"/>
</dbReference>
<dbReference type="Proteomes" id="UP000663860">
    <property type="component" value="Unassembled WGS sequence"/>
</dbReference>
<gene>
    <name evidence="3" type="ORF">IZO911_LOCUS8952</name>
    <name evidence="2" type="ORF">JYZ213_LOCUS6364</name>
    <name evidence="5" type="ORF">KXQ929_LOCUS39489</name>
    <name evidence="4" type="ORF">OXD698_LOCUS33515</name>
</gene>
<evidence type="ECO:0000313" key="3">
    <source>
        <dbReference type="EMBL" id="CAF0838884.1"/>
    </source>
</evidence>
<comment type="caution">
    <text evidence="2">The sequence shown here is derived from an EMBL/GenBank/DDBJ whole genome shotgun (WGS) entry which is preliminary data.</text>
</comment>
<dbReference type="SUPFAM" id="SSF54427">
    <property type="entry name" value="NTF2-like"/>
    <property type="match status" value="1"/>
</dbReference>
<evidence type="ECO:0000313" key="5">
    <source>
        <dbReference type="EMBL" id="CAF4190422.1"/>
    </source>
</evidence>
<reference evidence="2" key="1">
    <citation type="submission" date="2021-02" db="EMBL/GenBank/DDBJ databases">
        <authorList>
            <person name="Nowell W R."/>
        </authorList>
    </citation>
    <scope>NUCLEOTIDE SEQUENCE</scope>
</reference>
<sequence>MSHPTHTSTSTHSTNPTHPTSHPTHSTNPTHTISPNHSHKNTIEQFANAVNGNHLDNLDKYLDSNVQKTADSKAVYNNLKEAHDYYTKEHTNNKSAQWKIIHTDDKNDEKGNTYQARLTYDNKTYNITYTFSSAGKIQRIDANQDTTNIPK</sequence>
<name>A0A813U0K8_9BILA</name>
<accession>A0A813U0K8</accession>
<evidence type="ECO:0000313" key="4">
    <source>
        <dbReference type="EMBL" id="CAF4067446.1"/>
    </source>
</evidence>
<dbReference type="Proteomes" id="UP000663845">
    <property type="component" value="Unassembled WGS sequence"/>
</dbReference>
<evidence type="ECO:0000313" key="6">
    <source>
        <dbReference type="Proteomes" id="UP000663845"/>
    </source>
</evidence>
<organism evidence="2 6">
    <name type="scientific">Adineta steineri</name>
    <dbReference type="NCBI Taxonomy" id="433720"/>
    <lineage>
        <taxon>Eukaryota</taxon>
        <taxon>Metazoa</taxon>
        <taxon>Spiralia</taxon>
        <taxon>Gnathifera</taxon>
        <taxon>Rotifera</taxon>
        <taxon>Eurotatoria</taxon>
        <taxon>Bdelloidea</taxon>
        <taxon>Adinetida</taxon>
        <taxon>Adinetidae</taxon>
        <taxon>Adineta</taxon>
    </lineage>
</organism>
<dbReference type="Proteomes" id="UP000663868">
    <property type="component" value="Unassembled WGS sequence"/>
</dbReference>
<dbReference type="Proteomes" id="UP000663844">
    <property type="component" value="Unassembled WGS sequence"/>
</dbReference>